<dbReference type="RefSeq" id="WP_239087827.1">
    <property type="nucleotide sequence ID" value="NZ_BOMK01000076.1"/>
</dbReference>
<gene>
    <name evidence="1" type="ORF">BJ971_008008</name>
</gene>
<accession>A0A7W7MV59</accession>
<proteinExistence type="predicted"/>
<protein>
    <submittedName>
        <fullName evidence="1">Uncharacterized protein</fullName>
    </submittedName>
</protein>
<name>A0A7W7MV59_9ACTN</name>
<organism evidence="1 2">
    <name type="scientific">Actinoplanes digitatis</name>
    <dbReference type="NCBI Taxonomy" id="1868"/>
    <lineage>
        <taxon>Bacteria</taxon>
        <taxon>Bacillati</taxon>
        <taxon>Actinomycetota</taxon>
        <taxon>Actinomycetes</taxon>
        <taxon>Micromonosporales</taxon>
        <taxon>Micromonosporaceae</taxon>
        <taxon>Actinoplanes</taxon>
    </lineage>
</organism>
<dbReference type="AlphaFoldDB" id="A0A7W7MV59"/>
<evidence type="ECO:0000313" key="1">
    <source>
        <dbReference type="EMBL" id="MBB4767452.1"/>
    </source>
</evidence>
<comment type="caution">
    <text evidence="1">The sequence shown here is derived from an EMBL/GenBank/DDBJ whole genome shotgun (WGS) entry which is preliminary data.</text>
</comment>
<dbReference type="Proteomes" id="UP000578112">
    <property type="component" value="Unassembled WGS sequence"/>
</dbReference>
<evidence type="ECO:0000313" key="2">
    <source>
        <dbReference type="Proteomes" id="UP000578112"/>
    </source>
</evidence>
<dbReference type="EMBL" id="JACHNH010000001">
    <property type="protein sequence ID" value="MBB4767452.1"/>
    <property type="molecule type" value="Genomic_DNA"/>
</dbReference>
<reference evidence="1 2" key="1">
    <citation type="submission" date="2020-08" db="EMBL/GenBank/DDBJ databases">
        <title>Sequencing the genomes of 1000 actinobacteria strains.</title>
        <authorList>
            <person name="Klenk H.-P."/>
        </authorList>
    </citation>
    <scope>NUCLEOTIDE SEQUENCE [LARGE SCALE GENOMIC DNA]</scope>
    <source>
        <strain evidence="1 2">DSM 43149</strain>
    </source>
</reference>
<sequence>MIPTRITEHVHCARRRRAGAAPGRKVWSPAAPIIRRGRLQPAAPRWPVHVFAEADYCYGIGPLTLRVDRIEWAKPIPYEGDTWLEVEGIVIDPAGRERARRQVLVRAGRLPHPPSRKRPRLRP</sequence>
<keyword evidence="2" id="KW-1185">Reference proteome</keyword>